<accession>A0A8K0VZ32</accession>
<dbReference type="EMBL" id="JAGMVJ010000009">
    <property type="protein sequence ID" value="KAH7087854.1"/>
    <property type="molecule type" value="Genomic_DNA"/>
</dbReference>
<dbReference type="PROSITE" id="PS50263">
    <property type="entry name" value="CN_HYDROLASE"/>
    <property type="match status" value="1"/>
</dbReference>
<feature type="domain" description="CN hydrolase" evidence="1">
    <location>
        <begin position="11"/>
        <end position="306"/>
    </location>
</feature>
<dbReference type="SUPFAM" id="SSF56317">
    <property type="entry name" value="Carbon-nitrogen hydrolase"/>
    <property type="match status" value="1"/>
</dbReference>
<dbReference type="FunFam" id="3.60.110.10:FF:000018">
    <property type="entry name" value="Protein N-terminal asparagine amidohydrolase"/>
    <property type="match status" value="1"/>
</dbReference>
<keyword evidence="2" id="KW-0378">Hydrolase</keyword>
<sequence length="313" mass="34748">MAKPSDDTHKMKIACLQFAPEVGAVQANIQRADQILQNTSIPSDLDWLVLPELAFSGYNFHSLEEITPYLEPTTAGISTQWAIQVAQHYTCHVTIGYPEVTTPSPTRPSTQYNSTVTISPTGQVLHNYRKSFLYYTDETWASEGPGENTHILSNATSPDQPFYSGTLGALGDVTMGICMDINPYRFTAPWESYEFARTALTHKSPILCISMAWLCHLTPEELMRDPTQPDIATVAYWVERFQPIVDSKSEKPVYVVLANRCGMEKGVCYAGSSTVIKIQAGVVSLFETCGKSEEKCLVVDLAEMPKFQVRSGR</sequence>
<dbReference type="Gene3D" id="3.60.110.10">
    <property type="entry name" value="Carbon-nitrogen hydrolase"/>
    <property type="match status" value="1"/>
</dbReference>
<dbReference type="InterPro" id="IPR039703">
    <property type="entry name" value="Nta1"/>
</dbReference>
<dbReference type="GO" id="GO:0030163">
    <property type="term" value="P:protein catabolic process"/>
    <property type="evidence" value="ECO:0007669"/>
    <property type="project" value="TreeGrafter"/>
</dbReference>
<dbReference type="PANTHER" id="PTHR11750">
    <property type="entry name" value="PROTEIN N-TERMINAL AMIDASE"/>
    <property type="match status" value="1"/>
</dbReference>
<organism evidence="2 3">
    <name type="scientific">Paraphoma chrysanthemicola</name>
    <dbReference type="NCBI Taxonomy" id="798071"/>
    <lineage>
        <taxon>Eukaryota</taxon>
        <taxon>Fungi</taxon>
        <taxon>Dikarya</taxon>
        <taxon>Ascomycota</taxon>
        <taxon>Pezizomycotina</taxon>
        <taxon>Dothideomycetes</taxon>
        <taxon>Pleosporomycetidae</taxon>
        <taxon>Pleosporales</taxon>
        <taxon>Pleosporineae</taxon>
        <taxon>Phaeosphaeriaceae</taxon>
        <taxon>Paraphoma</taxon>
    </lineage>
</organism>
<dbReference type="Pfam" id="PF00795">
    <property type="entry name" value="CN_hydrolase"/>
    <property type="match status" value="1"/>
</dbReference>
<dbReference type="GO" id="GO:0008418">
    <property type="term" value="F:protein-N-terminal asparagine amidohydrolase activity"/>
    <property type="evidence" value="ECO:0007669"/>
    <property type="project" value="InterPro"/>
</dbReference>
<dbReference type="GO" id="GO:0070773">
    <property type="term" value="F:protein-N-terminal glutamine amidohydrolase activity"/>
    <property type="evidence" value="ECO:0007669"/>
    <property type="project" value="InterPro"/>
</dbReference>
<dbReference type="AlphaFoldDB" id="A0A8K0VZ32"/>
<dbReference type="InterPro" id="IPR003010">
    <property type="entry name" value="C-N_Hydrolase"/>
</dbReference>
<dbReference type="PANTHER" id="PTHR11750:SF26">
    <property type="entry name" value="PROTEIN N-TERMINAL AMIDASE"/>
    <property type="match status" value="1"/>
</dbReference>
<comment type="caution">
    <text evidence="2">The sequence shown here is derived from an EMBL/GenBank/DDBJ whole genome shotgun (WGS) entry which is preliminary data.</text>
</comment>
<evidence type="ECO:0000259" key="1">
    <source>
        <dbReference type="PROSITE" id="PS50263"/>
    </source>
</evidence>
<proteinExistence type="predicted"/>
<keyword evidence="3" id="KW-1185">Reference proteome</keyword>
<protein>
    <submittedName>
        <fullName evidence="2">Carbon-nitrogen hydrolase</fullName>
    </submittedName>
</protein>
<evidence type="ECO:0000313" key="3">
    <source>
        <dbReference type="Proteomes" id="UP000813461"/>
    </source>
</evidence>
<reference evidence="2" key="1">
    <citation type="journal article" date="2021" name="Nat. Commun.">
        <title>Genetic determinants of endophytism in the Arabidopsis root mycobiome.</title>
        <authorList>
            <person name="Mesny F."/>
            <person name="Miyauchi S."/>
            <person name="Thiergart T."/>
            <person name="Pickel B."/>
            <person name="Atanasova L."/>
            <person name="Karlsson M."/>
            <person name="Huettel B."/>
            <person name="Barry K.W."/>
            <person name="Haridas S."/>
            <person name="Chen C."/>
            <person name="Bauer D."/>
            <person name="Andreopoulos W."/>
            <person name="Pangilinan J."/>
            <person name="LaButti K."/>
            <person name="Riley R."/>
            <person name="Lipzen A."/>
            <person name="Clum A."/>
            <person name="Drula E."/>
            <person name="Henrissat B."/>
            <person name="Kohler A."/>
            <person name="Grigoriev I.V."/>
            <person name="Martin F.M."/>
            <person name="Hacquard S."/>
        </authorList>
    </citation>
    <scope>NUCLEOTIDE SEQUENCE</scope>
    <source>
        <strain evidence="2">MPI-SDFR-AT-0120</strain>
    </source>
</reference>
<dbReference type="OrthoDB" id="201515at2759"/>
<dbReference type="CDD" id="cd07566">
    <property type="entry name" value="ScNTA1_like"/>
    <property type="match status" value="1"/>
</dbReference>
<evidence type="ECO:0000313" key="2">
    <source>
        <dbReference type="EMBL" id="KAH7087854.1"/>
    </source>
</evidence>
<dbReference type="InterPro" id="IPR036526">
    <property type="entry name" value="C-N_Hydrolase_sf"/>
</dbReference>
<dbReference type="Proteomes" id="UP000813461">
    <property type="component" value="Unassembled WGS sequence"/>
</dbReference>
<name>A0A8K0VZ32_9PLEO</name>
<gene>
    <name evidence="2" type="ORF">FB567DRAFT_525918</name>
</gene>